<protein>
    <submittedName>
        <fullName evidence="1">Uncharacterized protein</fullName>
    </submittedName>
</protein>
<comment type="caution">
    <text evidence="1">The sequence shown here is derived from an EMBL/GenBank/DDBJ whole genome shotgun (WGS) entry which is preliminary data.</text>
</comment>
<dbReference type="EMBL" id="BARU01039479">
    <property type="protein sequence ID" value="GAH81562.1"/>
    <property type="molecule type" value="Genomic_DNA"/>
</dbReference>
<evidence type="ECO:0000313" key="1">
    <source>
        <dbReference type="EMBL" id="GAH81562.1"/>
    </source>
</evidence>
<proteinExistence type="predicted"/>
<dbReference type="AlphaFoldDB" id="X1IIN3"/>
<accession>X1IIN3</accession>
<organism evidence="1">
    <name type="scientific">marine sediment metagenome</name>
    <dbReference type="NCBI Taxonomy" id="412755"/>
    <lineage>
        <taxon>unclassified sequences</taxon>
        <taxon>metagenomes</taxon>
        <taxon>ecological metagenomes</taxon>
    </lineage>
</organism>
<feature type="non-terminal residue" evidence="1">
    <location>
        <position position="38"/>
    </location>
</feature>
<reference evidence="1" key="1">
    <citation type="journal article" date="2014" name="Front. Microbiol.">
        <title>High frequency of phylogenetically diverse reductive dehalogenase-homologous genes in deep subseafloor sedimentary metagenomes.</title>
        <authorList>
            <person name="Kawai M."/>
            <person name="Futagami T."/>
            <person name="Toyoda A."/>
            <person name="Takaki Y."/>
            <person name="Nishi S."/>
            <person name="Hori S."/>
            <person name="Arai W."/>
            <person name="Tsubouchi T."/>
            <person name="Morono Y."/>
            <person name="Uchiyama I."/>
            <person name="Ito T."/>
            <person name="Fujiyama A."/>
            <person name="Inagaki F."/>
            <person name="Takami H."/>
        </authorList>
    </citation>
    <scope>NUCLEOTIDE SEQUENCE</scope>
    <source>
        <strain evidence="1">Expedition CK06-06</strain>
    </source>
</reference>
<gene>
    <name evidence="1" type="ORF">S03H2_61188</name>
</gene>
<sequence length="38" mass="4398">MEDFIGVKQVYCFRNIGSDPWNCEIRTQSSRKSVGECN</sequence>
<name>X1IIN3_9ZZZZ</name>